<proteinExistence type="predicted"/>
<evidence type="ECO:0000259" key="1">
    <source>
        <dbReference type="Pfam" id="PF14341"/>
    </source>
</evidence>
<dbReference type="STRING" id="716816.BST96_01210"/>
<dbReference type="EMBL" id="CP019343">
    <property type="protein sequence ID" value="ARN72842.1"/>
    <property type="molecule type" value="Genomic_DNA"/>
</dbReference>
<dbReference type="AlphaFoldDB" id="A0A1X9N8S3"/>
<dbReference type="OrthoDB" id="6195618at2"/>
<evidence type="ECO:0000313" key="3">
    <source>
        <dbReference type="Proteomes" id="UP000193450"/>
    </source>
</evidence>
<dbReference type="KEGG" id="osg:BST96_01210"/>
<dbReference type="InterPro" id="IPR025746">
    <property type="entry name" value="PilX_N_dom"/>
</dbReference>
<dbReference type="RefSeq" id="WP_085756933.1">
    <property type="nucleotide sequence ID" value="NZ_CP019343.1"/>
</dbReference>
<dbReference type="Pfam" id="PF14341">
    <property type="entry name" value="PilX_N"/>
    <property type="match status" value="1"/>
</dbReference>
<gene>
    <name evidence="2" type="ORF">BST96_01210</name>
</gene>
<evidence type="ECO:0000313" key="2">
    <source>
        <dbReference type="EMBL" id="ARN72842.1"/>
    </source>
</evidence>
<accession>A0A1X9N8S3</accession>
<protein>
    <recommendedName>
        <fullName evidence="1">Type 4 fimbrial biogenesis protein PilX N-terminal domain-containing protein</fullName>
    </recommendedName>
</protein>
<keyword evidence="3" id="KW-1185">Reference proteome</keyword>
<feature type="domain" description="Type 4 fimbrial biogenesis protein PilX N-terminal" evidence="1">
    <location>
        <begin position="7"/>
        <end position="52"/>
    </location>
</feature>
<name>A0A1X9N8S3_9GAMM</name>
<organism evidence="2 3">
    <name type="scientific">Oceanicoccus sagamiensis</name>
    <dbReference type="NCBI Taxonomy" id="716816"/>
    <lineage>
        <taxon>Bacteria</taxon>
        <taxon>Pseudomonadati</taxon>
        <taxon>Pseudomonadota</taxon>
        <taxon>Gammaproteobacteria</taxon>
        <taxon>Cellvibrionales</taxon>
        <taxon>Spongiibacteraceae</taxon>
        <taxon>Oceanicoccus</taxon>
    </lineage>
</organism>
<sequence length="161" mass="17584">MLIKNHQGAVLIVSLILLLLMTLLGITAMDSSQLQSQMARNSLQSQTLYQYAFSEIQQQFKALENPDRLKAVTHSNKVILVSAYTGLSIDGVGITITGHEKDNYTLSGAINFIGITAAPPGYSLDLYNTLNYEINIVAAQNHSHSKSDQTQGVSRVIPVNH</sequence>
<dbReference type="Proteomes" id="UP000193450">
    <property type="component" value="Chromosome"/>
</dbReference>
<reference evidence="2 3" key="1">
    <citation type="submission" date="2016-11" db="EMBL/GenBank/DDBJ databases">
        <title>Trade-off between light-utilization and light-protection in marine flavobacteria.</title>
        <authorList>
            <person name="Kumagai Y."/>
        </authorList>
    </citation>
    <scope>NUCLEOTIDE SEQUENCE [LARGE SCALE GENOMIC DNA]</scope>
    <source>
        <strain evidence="2 3">NBRC 107125</strain>
    </source>
</reference>